<evidence type="ECO:0000313" key="7">
    <source>
        <dbReference type="EMBL" id="RLE11523.1"/>
    </source>
</evidence>
<dbReference type="AlphaFoldDB" id="A0A662DB35"/>
<dbReference type="PANTHER" id="PTHR43820:SF3">
    <property type="entry name" value="BRANCHED-CHAIN AMINO ACID TRANSPORT SYSTEM,ATP-BINDING PROTEIN"/>
    <property type="match status" value="1"/>
</dbReference>
<keyword evidence="5" id="KW-0029">Amino-acid transport</keyword>
<dbReference type="EMBL" id="QMQA01000243">
    <property type="protein sequence ID" value="RLE11523.1"/>
    <property type="molecule type" value="Genomic_DNA"/>
</dbReference>
<evidence type="ECO:0000313" key="8">
    <source>
        <dbReference type="Proteomes" id="UP000280417"/>
    </source>
</evidence>
<keyword evidence="3" id="KW-0547">Nucleotide-binding</keyword>
<dbReference type="GO" id="GO:0016887">
    <property type="term" value="F:ATP hydrolysis activity"/>
    <property type="evidence" value="ECO:0007669"/>
    <property type="project" value="InterPro"/>
</dbReference>
<dbReference type="InterPro" id="IPR003439">
    <property type="entry name" value="ABC_transporter-like_ATP-bd"/>
</dbReference>
<dbReference type="PROSITE" id="PS00211">
    <property type="entry name" value="ABC_TRANSPORTER_1"/>
    <property type="match status" value="1"/>
</dbReference>
<protein>
    <submittedName>
        <fullName evidence="7">ABC transporter ATP-binding protein</fullName>
    </submittedName>
</protein>
<dbReference type="Proteomes" id="UP000280417">
    <property type="component" value="Unassembled WGS sequence"/>
</dbReference>
<keyword evidence="4 7" id="KW-0067">ATP-binding</keyword>
<dbReference type="InterPro" id="IPR052156">
    <property type="entry name" value="BCAA_Transport_ATP-bd_LivF"/>
</dbReference>
<dbReference type="InterPro" id="IPR017871">
    <property type="entry name" value="ABC_transporter-like_CS"/>
</dbReference>
<organism evidence="7 8">
    <name type="scientific">Aerophobetes bacterium</name>
    <dbReference type="NCBI Taxonomy" id="2030807"/>
    <lineage>
        <taxon>Bacteria</taxon>
        <taxon>Candidatus Aerophobota</taxon>
    </lineage>
</organism>
<dbReference type="SUPFAM" id="SSF52540">
    <property type="entry name" value="P-loop containing nucleoside triphosphate hydrolases"/>
    <property type="match status" value="1"/>
</dbReference>
<evidence type="ECO:0000256" key="5">
    <source>
        <dbReference type="ARBA" id="ARBA00022970"/>
    </source>
</evidence>
<dbReference type="Gene3D" id="3.40.50.300">
    <property type="entry name" value="P-loop containing nucleotide triphosphate hydrolases"/>
    <property type="match status" value="1"/>
</dbReference>
<dbReference type="GO" id="GO:0015807">
    <property type="term" value="P:L-amino acid transport"/>
    <property type="evidence" value="ECO:0007669"/>
    <property type="project" value="TreeGrafter"/>
</dbReference>
<accession>A0A662DB35</accession>
<evidence type="ECO:0000256" key="1">
    <source>
        <dbReference type="ARBA" id="ARBA00005417"/>
    </source>
</evidence>
<keyword evidence="2" id="KW-0813">Transport</keyword>
<proteinExistence type="inferred from homology"/>
<dbReference type="GO" id="GO:0015658">
    <property type="term" value="F:branched-chain amino acid transmembrane transporter activity"/>
    <property type="evidence" value="ECO:0007669"/>
    <property type="project" value="TreeGrafter"/>
</dbReference>
<evidence type="ECO:0000256" key="3">
    <source>
        <dbReference type="ARBA" id="ARBA00022741"/>
    </source>
</evidence>
<dbReference type="CDD" id="cd03224">
    <property type="entry name" value="ABC_TM1139_LivF_branched"/>
    <property type="match status" value="1"/>
</dbReference>
<comment type="similarity">
    <text evidence="1">Belongs to the ABC transporter superfamily.</text>
</comment>
<dbReference type="Pfam" id="PF00005">
    <property type="entry name" value="ABC_tran"/>
    <property type="match status" value="1"/>
</dbReference>
<evidence type="ECO:0000259" key="6">
    <source>
        <dbReference type="PROSITE" id="PS50893"/>
    </source>
</evidence>
<sequence length="239" mass="26665">MLKIRSLSSYYESICAIKSISLHIKKGEIVALIGANGSGKSTLLKTILGLQHKTEGSILFEEREILGLPPSEIVKAGIAMVPEGRELFYPMSVYDNLLLGTYTDYVFKNRQKIAEKMEKIFDIFPVLKERRNQLAGTLSGGEQQMLSIARALMSSPKLLLLDEPSIGLAPKIVRGIFETIVELREKENLTIFLVEQNAKLSLDICDRAYLIETGQIIISGTKDELFENKEVIRAYIGKG</sequence>
<evidence type="ECO:0000256" key="2">
    <source>
        <dbReference type="ARBA" id="ARBA00022448"/>
    </source>
</evidence>
<dbReference type="InterPro" id="IPR027417">
    <property type="entry name" value="P-loop_NTPase"/>
</dbReference>
<evidence type="ECO:0000256" key="4">
    <source>
        <dbReference type="ARBA" id="ARBA00022840"/>
    </source>
</evidence>
<dbReference type="SMART" id="SM00382">
    <property type="entry name" value="AAA"/>
    <property type="match status" value="1"/>
</dbReference>
<dbReference type="PANTHER" id="PTHR43820">
    <property type="entry name" value="HIGH-AFFINITY BRANCHED-CHAIN AMINO ACID TRANSPORT ATP-BINDING PROTEIN LIVF"/>
    <property type="match status" value="1"/>
</dbReference>
<comment type="caution">
    <text evidence="7">The sequence shown here is derived from an EMBL/GenBank/DDBJ whole genome shotgun (WGS) entry which is preliminary data.</text>
</comment>
<reference evidence="7 8" key="1">
    <citation type="submission" date="2018-06" db="EMBL/GenBank/DDBJ databases">
        <title>Extensive metabolic versatility and redundancy in microbially diverse, dynamic hydrothermal sediments.</title>
        <authorList>
            <person name="Dombrowski N."/>
            <person name="Teske A."/>
            <person name="Baker B.J."/>
        </authorList>
    </citation>
    <scope>NUCLEOTIDE SEQUENCE [LARGE SCALE GENOMIC DNA]</scope>
    <source>
        <strain evidence="7">B3_G15</strain>
    </source>
</reference>
<name>A0A662DB35_UNCAE</name>
<dbReference type="GO" id="GO:0005524">
    <property type="term" value="F:ATP binding"/>
    <property type="evidence" value="ECO:0007669"/>
    <property type="project" value="UniProtKB-KW"/>
</dbReference>
<dbReference type="PROSITE" id="PS50893">
    <property type="entry name" value="ABC_TRANSPORTER_2"/>
    <property type="match status" value="1"/>
</dbReference>
<gene>
    <name evidence="7" type="ORF">DRJ04_07910</name>
</gene>
<dbReference type="InterPro" id="IPR003593">
    <property type="entry name" value="AAA+_ATPase"/>
</dbReference>
<feature type="domain" description="ABC transporter" evidence="6">
    <location>
        <begin position="2"/>
        <end position="238"/>
    </location>
</feature>